<keyword evidence="1" id="KW-0812">Transmembrane</keyword>
<sequence length="237" mass="26046">MNERTLLIAALVVAVVLPGIMLAGPTFHPQTPYQYNSPDYAVAHESTDAFEETADDVSFSEPTPVSELPATTQRAFHEATAEAADSSDGWQRLEIDICRDDMLVCTAYEEPPSLPDTVTVHPDSKTTIEYTLVEHEDDRYVAAVEYNSQTGFAAIPIFLLGVFTFAVFVLYSLVLVLVARHYRQSRPRLVLAYTGLGLLLAAWPYPGMLTGGRLSATHVPIPAICGLLYGIYLYASR</sequence>
<dbReference type="EMBL" id="FNLC01000007">
    <property type="protein sequence ID" value="SDR43894.1"/>
    <property type="molecule type" value="Genomic_DNA"/>
</dbReference>
<dbReference type="RefSeq" id="WP_090385897.1">
    <property type="nucleotide sequence ID" value="NZ_FNLC01000007.1"/>
</dbReference>
<evidence type="ECO:0000313" key="3">
    <source>
        <dbReference type="Proteomes" id="UP000198848"/>
    </source>
</evidence>
<keyword evidence="1" id="KW-1133">Transmembrane helix</keyword>
<evidence type="ECO:0000256" key="1">
    <source>
        <dbReference type="SAM" id="Phobius"/>
    </source>
</evidence>
<gene>
    <name evidence="2" type="ORF">SAMN04489842_4022</name>
</gene>
<protein>
    <submittedName>
        <fullName evidence="2">Uncharacterized protein</fullName>
    </submittedName>
</protein>
<dbReference type="Proteomes" id="UP000198848">
    <property type="component" value="Unassembled WGS sequence"/>
</dbReference>
<feature type="transmembrane region" description="Helical" evidence="1">
    <location>
        <begin position="190"/>
        <end position="206"/>
    </location>
</feature>
<name>A0A1H1J1N4_NATTX</name>
<dbReference type="OrthoDB" id="203822at2157"/>
<keyword evidence="3" id="KW-1185">Reference proteome</keyword>
<keyword evidence="1" id="KW-0472">Membrane</keyword>
<feature type="transmembrane region" description="Helical" evidence="1">
    <location>
        <begin position="157"/>
        <end position="178"/>
    </location>
</feature>
<dbReference type="AlphaFoldDB" id="A0A1H1J1N4"/>
<evidence type="ECO:0000313" key="2">
    <source>
        <dbReference type="EMBL" id="SDR43894.1"/>
    </source>
</evidence>
<accession>A0A1H1J1N4</accession>
<feature type="transmembrane region" description="Helical" evidence="1">
    <location>
        <begin position="218"/>
        <end position="235"/>
    </location>
</feature>
<dbReference type="STRING" id="1095778.SAMN04489842_4022"/>
<proteinExistence type="predicted"/>
<reference evidence="3" key="1">
    <citation type="submission" date="2016-10" db="EMBL/GenBank/DDBJ databases">
        <authorList>
            <person name="Varghese N."/>
            <person name="Submissions S."/>
        </authorList>
    </citation>
    <scope>NUCLEOTIDE SEQUENCE [LARGE SCALE GENOMIC DNA]</scope>
    <source>
        <strain evidence="3">DSM 24767</strain>
    </source>
</reference>
<organism evidence="2 3">
    <name type="scientific">Natronobacterium texcoconense</name>
    <dbReference type="NCBI Taxonomy" id="1095778"/>
    <lineage>
        <taxon>Archaea</taxon>
        <taxon>Methanobacteriati</taxon>
        <taxon>Methanobacteriota</taxon>
        <taxon>Stenosarchaea group</taxon>
        <taxon>Halobacteria</taxon>
        <taxon>Halobacteriales</taxon>
        <taxon>Natrialbaceae</taxon>
        <taxon>Natronobacterium</taxon>
    </lineage>
</organism>